<evidence type="ECO:0000313" key="2">
    <source>
        <dbReference type="Proteomes" id="UP000093000"/>
    </source>
</evidence>
<reference evidence="1 2" key="1">
    <citation type="submission" date="2016-03" db="EMBL/GenBank/DDBJ databases">
        <title>Choanephora cucurbitarum.</title>
        <authorList>
            <person name="Min B."/>
            <person name="Park H."/>
            <person name="Park J.-H."/>
            <person name="Shin H.-D."/>
            <person name="Choi I.-G."/>
        </authorList>
    </citation>
    <scope>NUCLEOTIDE SEQUENCE [LARGE SCALE GENOMIC DNA]</scope>
    <source>
        <strain evidence="1 2">KUS-F28377</strain>
    </source>
</reference>
<accession>A0A1C7N664</accession>
<dbReference type="EMBL" id="LUGH01000556">
    <property type="protein sequence ID" value="OBZ84099.1"/>
    <property type="molecule type" value="Genomic_DNA"/>
</dbReference>
<dbReference type="Proteomes" id="UP000093000">
    <property type="component" value="Unassembled WGS sequence"/>
</dbReference>
<dbReference type="InParanoid" id="A0A1C7N664"/>
<organism evidence="1 2">
    <name type="scientific">Choanephora cucurbitarum</name>
    <dbReference type="NCBI Taxonomy" id="101091"/>
    <lineage>
        <taxon>Eukaryota</taxon>
        <taxon>Fungi</taxon>
        <taxon>Fungi incertae sedis</taxon>
        <taxon>Mucoromycota</taxon>
        <taxon>Mucoromycotina</taxon>
        <taxon>Mucoromycetes</taxon>
        <taxon>Mucorales</taxon>
        <taxon>Mucorineae</taxon>
        <taxon>Choanephoraceae</taxon>
        <taxon>Choanephoroideae</taxon>
        <taxon>Choanephora</taxon>
    </lineage>
</organism>
<proteinExistence type="predicted"/>
<evidence type="ECO:0000313" key="1">
    <source>
        <dbReference type="EMBL" id="OBZ84099.1"/>
    </source>
</evidence>
<comment type="caution">
    <text evidence="1">The sequence shown here is derived from an EMBL/GenBank/DDBJ whole genome shotgun (WGS) entry which is preliminary data.</text>
</comment>
<keyword evidence="2" id="KW-1185">Reference proteome</keyword>
<sequence length="64" mass="7336">MSLFILSTAQFHSTLREKLKQLEGYRDFTGAGTPFVVSRANNQKQNSVKFSRYSTVSVDFFLQL</sequence>
<protein>
    <submittedName>
        <fullName evidence="1">Uncharacterized protein</fullName>
    </submittedName>
</protein>
<gene>
    <name evidence="1" type="ORF">A0J61_07852</name>
</gene>
<dbReference type="AlphaFoldDB" id="A0A1C7N664"/>
<name>A0A1C7N664_9FUNG</name>